<keyword evidence="2" id="KW-1185">Reference proteome</keyword>
<organism evidence="1 2">
    <name type="scientific">Bathymodiolus azoricus thioautotrophic gill symbiont</name>
    <dbReference type="NCBI Taxonomy" id="235205"/>
    <lineage>
        <taxon>Bacteria</taxon>
        <taxon>Pseudomonadati</taxon>
        <taxon>Pseudomonadota</taxon>
        <taxon>Gammaproteobacteria</taxon>
        <taxon>sulfur-oxidizing symbionts</taxon>
    </lineage>
</organism>
<evidence type="ECO:0000313" key="2">
    <source>
        <dbReference type="Proteomes" id="UP000635628"/>
    </source>
</evidence>
<dbReference type="EMBL" id="CAESAP020000279">
    <property type="protein sequence ID" value="CAB5505067.1"/>
    <property type="molecule type" value="Genomic_DNA"/>
</dbReference>
<sequence>MGNVYAANQVVDTTKSPTTFIDTTANGVDLINIANPNSVGVSVNHYNKFNVGTQGAILNNSKVMGTSQLGGAVYGNPNLNQNADIILNEVGTTNRSVLNGALEVFGQNAAVVIANPNGFDCNGCSFINTSKLTMVSGQSRMSDGAITGFKINNDLTSNFVIGKLGLYANNTDKVNIISRAI</sequence>
<name>A0ACA8ZRT4_9GAMM</name>
<reference evidence="1" key="1">
    <citation type="submission" date="2020-05" db="EMBL/GenBank/DDBJ databases">
        <authorList>
            <person name="Petersen J."/>
            <person name="Sayavedra L."/>
        </authorList>
    </citation>
    <scope>NUCLEOTIDE SEQUENCE</scope>
    <source>
        <strain evidence="1">B azoricus SOX Menez Gwen</strain>
    </source>
</reference>
<dbReference type="Proteomes" id="UP000635628">
    <property type="component" value="Unassembled WGS sequence"/>
</dbReference>
<accession>A0ACA8ZRT4</accession>
<comment type="caution">
    <text evidence="1">The sequence shown here is derived from an EMBL/GenBank/DDBJ whole genome shotgun (WGS) entry which is preliminary data.</text>
</comment>
<proteinExistence type="predicted"/>
<feature type="non-terminal residue" evidence="1">
    <location>
        <position position="181"/>
    </location>
</feature>
<gene>
    <name evidence="1" type="ORF">AZO1586R_1860</name>
</gene>
<evidence type="ECO:0000313" key="1">
    <source>
        <dbReference type="EMBL" id="CAB5505067.1"/>
    </source>
</evidence>
<protein>
    <submittedName>
        <fullName evidence="1">Uncharacterized protein</fullName>
    </submittedName>
</protein>